<dbReference type="Pfam" id="PF02140">
    <property type="entry name" value="SUEL_Lectin"/>
    <property type="match status" value="1"/>
</dbReference>
<dbReference type="InterPro" id="IPR000922">
    <property type="entry name" value="Lectin_gal-bd_dom"/>
</dbReference>
<dbReference type="InterPro" id="IPR043159">
    <property type="entry name" value="Lectin_gal-bd_sf"/>
</dbReference>
<dbReference type="OrthoDB" id="5970528at2759"/>
<dbReference type="PANTHER" id="PTHR46780">
    <property type="entry name" value="PROTEIN EVA-1"/>
    <property type="match status" value="1"/>
</dbReference>
<name>E2AGC8_CAMFO</name>
<dbReference type="Proteomes" id="UP000000311">
    <property type="component" value="Unassembled WGS sequence"/>
</dbReference>
<dbReference type="CDD" id="cd22829">
    <property type="entry name" value="Gal_Rha_Lectin_EVA1_EVA1C_rpt2"/>
    <property type="match status" value="1"/>
</dbReference>
<sequence length="120" mass="13566">MQCPQPRGVQEETCMMDFATETVMQLCHGKRRCSVVANSTTFGRPDPCSPNSKTYLKVVYTCELTFYLDFIVGAFGKNKALQIHHGMQGLQIAAKPSFQQVAESWRDVYQLQGPDVYYCV</sequence>
<dbReference type="AlphaFoldDB" id="E2AGC8"/>
<organism evidence="3">
    <name type="scientific">Camponotus floridanus</name>
    <name type="common">Florida carpenter ant</name>
    <dbReference type="NCBI Taxonomy" id="104421"/>
    <lineage>
        <taxon>Eukaryota</taxon>
        <taxon>Metazoa</taxon>
        <taxon>Ecdysozoa</taxon>
        <taxon>Arthropoda</taxon>
        <taxon>Hexapoda</taxon>
        <taxon>Insecta</taxon>
        <taxon>Pterygota</taxon>
        <taxon>Neoptera</taxon>
        <taxon>Endopterygota</taxon>
        <taxon>Hymenoptera</taxon>
        <taxon>Apocrita</taxon>
        <taxon>Aculeata</taxon>
        <taxon>Formicoidea</taxon>
        <taxon>Formicidae</taxon>
        <taxon>Formicinae</taxon>
        <taxon>Camponotus</taxon>
    </lineage>
</organism>
<dbReference type="PROSITE" id="PS50228">
    <property type="entry name" value="SUEL_LECTIN"/>
    <property type="match status" value="1"/>
</dbReference>
<dbReference type="GO" id="GO:0030246">
    <property type="term" value="F:carbohydrate binding"/>
    <property type="evidence" value="ECO:0007669"/>
    <property type="project" value="InterPro"/>
</dbReference>
<feature type="domain" description="SUEL-type lectin" evidence="1">
    <location>
        <begin position="1"/>
        <end position="63"/>
    </location>
</feature>
<accession>E2AGC8</accession>
<proteinExistence type="predicted"/>
<protein>
    <recommendedName>
        <fullName evidence="1">SUEL-type lectin domain-containing protein</fullName>
    </recommendedName>
</protein>
<evidence type="ECO:0000259" key="1">
    <source>
        <dbReference type="PROSITE" id="PS50228"/>
    </source>
</evidence>
<gene>
    <name evidence="2" type="ORF">EAG_10874</name>
</gene>
<evidence type="ECO:0000313" key="2">
    <source>
        <dbReference type="EMBL" id="EFN67512.1"/>
    </source>
</evidence>
<dbReference type="Gene3D" id="2.60.120.740">
    <property type="match status" value="1"/>
</dbReference>
<keyword evidence="3" id="KW-1185">Reference proteome</keyword>
<dbReference type="InParanoid" id="E2AGC8"/>
<dbReference type="EMBL" id="GL439296">
    <property type="protein sequence ID" value="EFN67512.1"/>
    <property type="molecule type" value="Genomic_DNA"/>
</dbReference>
<evidence type="ECO:0000313" key="3">
    <source>
        <dbReference type="Proteomes" id="UP000000311"/>
    </source>
</evidence>
<reference evidence="2 3" key="1">
    <citation type="journal article" date="2010" name="Science">
        <title>Genomic comparison of the ants Camponotus floridanus and Harpegnathos saltator.</title>
        <authorList>
            <person name="Bonasio R."/>
            <person name="Zhang G."/>
            <person name="Ye C."/>
            <person name="Mutti N.S."/>
            <person name="Fang X."/>
            <person name="Qin N."/>
            <person name="Donahue G."/>
            <person name="Yang P."/>
            <person name="Li Q."/>
            <person name="Li C."/>
            <person name="Zhang P."/>
            <person name="Huang Z."/>
            <person name="Berger S.L."/>
            <person name="Reinberg D."/>
            <person name="Wang J."/>
            <person name="Liebig J."/>
        </authorList>
    </citation>
    <scope>NUCLEOTIDE SEQUENCE [LARGE SCALE GENOMIC DNA]</scope>
    <source>
        <strain evidence="3">C129</strain>
    </source>
</reference>
<dbReference type="STRING" id="104421.E2AGC8"/>